<proteinExistence type="predicted"/>
<dbReference type="RefSeq" id="WP_238231218.1">
    <property type="nucleotide sequence ID" value="NZ_BPQO01000023.1"/>
</dbReference>
<dbReference type="Proteomes" id="UP001055247">
    <property type="component" value="Unassembled WGS sequence"/>
</dbReference>
<comment type="caution">
    <text evidence="1">The sequence shown here is derived from an EMBL/GenBank/DDBJ whole genome shotgun (WGS) entry which is preliminary data.</text>
</comment>
<name>A0AAV4ZS84_9HYPH</name>
<sequence length="106" mass="12166">MAKAVKKAKPKEEFRDYGAEFNRAVGDNIRGVMRKLEKAGLSVRKPPHLTTLFIRRPLSITWDEFKDIIRSVLQPRISGVFLTSSTGRMFVCSNKGNRPGRFERWA</sequence>
<evidence type="ECO:0000313" key="2">
    <source>
        <dbReference type="Proteomes" id="UP001055247"/>
    </source>
</evidence>
<organism evidence="1 2">
    <name type="scientific">Methylobacterium hispanicum</name>
    <dbReference type="NCBI Taxonomy" id="270350"/>
    <lineage>
        <taxon>Bacteria</taxon>
        <taxon>Pseudomonadati</taxon>
        <taxon>Pseudomonadota</taxon>
        <taxon>Alphaproteobacteria</taxon>
        <taxon>Hyphomicrobiales</taxon>
        <taxon>Methylobacteriaceae</taxon>
        <taxon>Methylobacterium</taxon>
    </lineage>
</organism>
<reference evidence="1" key="1">
    <citation type="journal article" date="2016" name="Front. Microbiol.">
        <title>Genome Sequence of the Piezophilic, Mesophilic Sulfate-Reducing Bacterium Desulfovibrio indicus J2T.</title>
        <authorList>
            <person name="Cao J."/>
            <person name="Maignien L."/>
            <person name="Shao Z."/>
            <person name="Alain K."/>
            <person name="Jebbar M."/>
        </authorList>
    </citation>
    <scope>NUCLEOTIDE SEQUENCE</scope>
    <source>
        <strain evidence="1">DSM 16372</strain>
    </source>
</reference>
<accession>A0AAV4ZS84</accession>
<gene>
    <name evidence="1" type="ORF">BHAOGJBA_4558</name>
</gene>
<reference evidence="1" key="2">
    <citation type="submission" date="2021-08" db="EMBL/GenBank/DDBJ databases">
        <authorList>
            <person name="Tani A."/>
            <person name="Ola A."/>
            <person name="Ogura Y."/>
            <person name="Katsura K."/>
            <person name="Hayashi T."/>
        </authorList>
    </citation>
    <scope>NUCLEOTIDE SEQUENCE</scope>
    <source>
        <strain evidence="1">DSM 16372</strain>
    </source>
</reference>
<evidence type="ECO:0000313" key="1">
    <source>
        <dbReference type="EMBL" id="GJD91014.1"/>
    </source>
</evidence>
<protein>
    <submittedName>
        <fullName evidence="1">Uncharacterized protein</fullName>
    </submittedName>
</protein>
<dbReference type="EMBL" id="BPQO01000023">
    <property type="protein sequence ID" value="GJD91014.1"/>
    <property type="molecule type" value="Genomic_DNA"/>
</dbReference>
<keyword evidence="2" id="KW-1185">Reference proteome</keyword>
<dbReference type="AlphaFoldDB" id="A0AAV4ZS84"/>